<dbReference type="InterPro" id="IPR052373">
    <property type="entry name" value="Gamma-glu_amide_hydrolase"/>
</dbReference>
<dbReference type="Gene3D" id="3.60.20.10">
    <property type="entry name" value="Glutamine Phosphoribosylpyrophosphate, subunit 1, domain 1"/>
    <property type="match status" value="1"/>
</dbReference>
<dbReference type="InterPro" id="IPR026869">
    <property type="entry name" value="EgtC-like"/>
</dbReference>
<evidence type="ECO:0000256" key="1">
    <source>
        <dbReference type="ARBA" id="ARBA00022962"/>
    </source>
</evidence>
<evidence type="ECO:0000313" key="4">
    <source>
        <dbReference type="Proteomes" id="UP000283993"/>
    </source>
</evidence>
<dbReference type="CDD" id="cd01908">
    <property type="entry name" value="YafJ"/>
    <property type="match status" value="1"/>
</dbReference>
<dbReference type="RefSeq" id="WP_123630390.1">
    <property type="nucleotide sequence ID" value="NZ_AYKH01000006.1"/>
</dbReference>
<dbReference type="GO" id="GO:0052699">
    <property type="term" value="P:ergothioneine biosynthetic process"/>
    <property type="evidence" value="ECO:0007669"/>
    <property type="project" value="InterPro"/>
</dbReference>
<organism evidence="3 4">
    <name type="scientific">Salinisphaera orenii MK-B5</name>
    <dbReference type="NCBI Taxonomy" id="856730"/>
    <lineage>
        <taxon>Bacteria</taxon>
        <taxon>Pseudomonadati</taxon>
        <taxon>Pseudomonadota</taxon>
        <taxon>Gammaproteobacteria</taxon>
        <taxon>Salinisphaerales</taxon>
        <taxon>Salinisphaeraceae</taxon>
        <taxon>Salinisphaera</taxon>
    </lineage>
</organism>
<dbReference type="PROSITE" id="PS51278">
    <property type="entry name" value="GATASE_TYPE_2"/>
    <property type="match status" value="1"/>
</dbReference>
<dbReference type="InterPro" id="IPR029055">
    <property type="entry name" value="Ntn_hydrolases_N"/>
</dbReference>
<accession>A0A423PTV9</accession>
<dbReference type="SUPFAM" id="SSF56235">
    <property type="entry name" value="N-terminal nucleophile aminohydrolases (Ntn hydrolases)"/>
    <property type="match status" value="1"/>
</dbReference>
<dbReference type="AlphaFoldDB" id="A0A423PTV9"/>
<proteinExistence type="predicted"/>
<dbReference type="Proteomes" id="UP000283993">
    <property type="component" value="Unassembled WGS sequence"/>
</dbReference>
<dbReference type="NCBIfam" id="TIGR03442">
    <property type="entry name" value="ergothioneine biosynthesis protein EgtC"/>
    <property type="match status" value="1"/>
</dbReference>
<name>A0A423PTV9_9GAMM</name>
<sequence>MCRIAAYMGAPGFLNDILLAPEHGLSRQAWDAREMESATVNADGWGAAWLDDDDRPAVYRNILPIWADVNVEPLARSLRSRLWLGNVRSATPGLGTDHANTQPFCDEHLMFTHNGFVDRFATTLRARLRAELAPAVETSIVGNTDSEYLFALLRQQAGDPVTRVRTAIALLRGWLAETPDVRALLAFVLTDGERLVAVRTAINARAPSLYYHADWRAGTMIASEPFDTDSGWTRIETDTLVVVDRQSSVPVVETL</sequence>
<dbReference type="PANTHER" id="PTHR43187:SF1">
    <property type="entry name" value="GLUTAMINE AMIDOTRANSFERASE DUG3-RELATED"/>
    <property type="match status" value="1"/>
</dbReference>
<dbReference type="PANTHER" id="PTHR43187">
    <property type="entry name" value="GLUTAMINE AMIDOTRANSFERASE DUG3-RELATED"/>
    <property type="match status" value="1"/>
</dbReference>
<evidence type="ECO:0000259" key="2">
    <source>
        <dbReference type="PROSITE" id="PS51278"/>
    </source>
</evidence>
<dbReference type="EMBL" id="AYKH01000006">
    <property type="protein sequence ID" value="ROO29027.1"/>
    <property type="molecule type" value="Genomic_DNA"/>
</dbReference>
<feature type="domain" description="Glutamine amidotransferase type-2" evidence="2">
    <location>
        <begin position="2"/>
        <end position="255"/>
    </location>
</feature>
<dbReference type="Pfam" id="PF13230">
    <property type="entry name" value="GATase_4"/>
    <property type="match status" value="1"/>
</dbReference>
<keyword evidence="1 3" id="KW-0315">Glutamine amidotransferase</keyword>
<gene>
    <name evidence="3" type="ORF">SAOR_04450</name>
</gene>
<dbReference type="GO" id="GO:0016740">
    <property type="term" value="F:transferase activity"/>
    <property type="evidence" value="ECO:0007669"/>
    <property type="project" value="UniProtKB-KW"/>
</dbReference>
<reference evidence="3 4" key="1">
    <citation type="submission" date="2013-10" db="EMBL/GenBank/DDBJ databases">
        <title>Salinisphaera orenii MK-B5 Genome Sequencing.</title>
        <authorList>
            <person name="Lai Q."/>
            <person name="Li C."/>
            <person name="Shao Z."/>
        </authorList>
    </citation>
    <scope>NUCLEOTIDE SEQUENCE [LARGE SCALE GENOMIC DNA]</scope>
    <source>
        <strain evidence="3 4">MK-B5</strain>
    </source>
</reference>
<evidence type="ECO:0000313" key="3">
    <source>
        <dbReference type="EMBL" id="ROO29027.1"/>
    </source>
</evidence>
<keyword evidence="4" id="KW-1185">Reference proteome</keyword>
<comment type="caution">
    <text evidence="3">The sequence shown here is derived from an EMBL/GenBank/DDBJ whole genome shotgun (WGS) entry which is preliminary data.</text>
</comment>
<dbReference type="InterPro" id="IPR017932">
    <property type="entry name" value="GATase_2_dom"/>
</dbReference>
<protein>
    <submittedName>
        <fullName evidence="3">Glutamine amidotransferase</fullName>
    </submittedName>
</protein>
<keyword evidence="3" id="KW-0808">Transferase</keyword>
<dbReference type="InterPro" id="IPR017808">
    <property type="entry name" value="EgtC"/>
</dbReference>